<dbReference type="GO" id="GO:0007095">
    <property type="term" value="P:mitotic G2 DNA damage checkpoint signaling"/>
    <property type="evidence" value="ECO:0007669"/>
    <property type="project" value="TreeGrafter"/>
</dbReference>
<protein>
    <submittedName>
        <fullName evidence="3">UPF0544 protein C5orf45 like protein</fullName>
    </submittedName>
</protein>
<evidence type="ECO:0000313" key="4">
    <source>
        <dbReference type="Proteomes" id="UP000076502"/>
    </source>
</evidence>
<name>A0A154PCG3_DUFNO</name>
<dbReference type="PANTHER" id="PTHR15863">
    <property type="entry name" value="MRN COMPLEX-INTERACTING PROTEIN"/>
    <property type="match status" value="1"/>
</dbReference>
<feature type="region of interest" description="Disordered" evidence="1">
    <location>
        <begin position="125"/>
        <end position="166"/>
    </location>
</feature>
<feature type="domain" description="MRN complex-interacting protein N-terminal" evidence="2">
    <location>
        <begin position="7"/>
        <end position="75"/>
    </location>
</feature>
<dbReference type="Proteomes" id="UP000076502">
    <property type="component" value="Unassembled WGS sequence"/>
</dbReference>
<dbReference type="OrthoDB" id="5960226at2759"/>
<evidence type="ECO:0000313" key="3">
    <source>
        <dbReference type="EMBL" id="KZC09585.1"/>
    </source>
</evidence>
<dbReference type="STRING" id="178035.A0A154PCG3"/>
<dbReference type="InterPro" id="IPR049472">
    <property type="entry name" value="MRNIP_N"/>
</dbReference>
<reference evidence="3 4" key="1">
    <citation type="submission" date="2015-07" db="EMBL/GenBank/DDBJ databases">
        <title>The genome of Dufourea novaeangliae.</title>
        <authorList>
            <person name="Pan H."/>
            <person name="Kapheim K."/>
        </authorList>
    </citation>
    <scope>NUCLEOTIDE SEQUENCE [LARGE SCALE GENOMIC DNA]</scope>
    <source>
        <strain evidence="3">0120121106</strain>
        <tissue evidence="3">Whole body</tissue>
    </source>
</reference>
<proteinExistence type="predicted"/>
<gene>
    <name evidence="3" type="ORF">WN55_00257</name>
</gene>
<dbReference type="EMBL" id="KQ434870">
    <property type="protein sequence ID" value="KZC09585.1"/>
    <property type="molecule type" value="Genomic_DNA"/>
</dbReference>
<evidence type="ECO:0000256" key="1">
    <source>
        <dbReference type="SAM" id="MobiDB-lite"/>
    </source>
</evidence>
<evidence type="ECO:0000259" key="2">
    <source>
        <dbReference type="Pfam" id="PF15749"/>
    </source>
</evidence>
<dbReference type="Pfam" id="PF15749">
    <property type="entry name" value="MRNIP"/>
    <property type="match status" value="1"/>
</dbReference>
<sequence length="220" mass="25583">MSQQMNILCCFSCNMYQVHIVKKAKKWQCKLCNAKQSFRRVYFNGTGKDCRIQVQKLNAMKEYESPMNPSFEMATDVYLGSNQDHYPDQPRLEVLENKWAKYLDTSDDKQFNSYDTSNNDICNDKANDDSLYSQNTKTHGSSQSNHVHSNSYYPNDSKENFNNDNSKEYDNLIEQDTSDNMLIANNDSKNSDLHDKSAVEIKDAKNIFDDNEDFDLIMDF</sequence>
<keyword evidence="4" id="KW-1185">Reference proteome</keyword>
<dbReference type="GO" id="GO:0003682">
    <property type="term" value="F:chromatin binding"/>
    <property type="evidence" value="ECO:0007669"/>
    <property type="project" value="TreeGrafter"/>
</dbReference>
<dbReference type="InterPro" id="IPR032739">
    <property type="entry name" value="MRNIP"/>
</dbReference>
<accession>A0A154PCG3</accession>
<organism evidence="3 4">
    <name type="scientific">Dufourea novaeangliae</name>
    <name type="common">Sweat bee</name>
    <dbReference type="NCBI Taxonomy" id="178035"/>
    <lineage>
        <taxon>Eukaryota</taxon>
        <taxon>Metazoa</taxon>
        <taxon>Ecdysozoa</taxon>
        <taxon>Arthropoda</taxon>
        <taxon>Hexapoda</taxon>
        <taxon>Insecta</taxon>
        <taxon>Pterygota</taxon>
        <taxon>Neoptera</taxon>
        <taxon>Endopterygota</taxon>
        <taxon>Hymenoptera</taxon>
        <taxon>Apocrita</taxon>
        <taxon>Aculeata</taxon>
        <taxon>Apoidea</taxon>
        <taxon>Anthophila</taxon>
        <taxon>Halictidae</taxon>
        <taxon>Rophitinae</taxon>
        <taxon>Dufourea</taxon>
    </lineage>
</organism>
<dbReference type="GO" id="GO:0005634">
    <property type="term" value="C:nucleus"/>
    <property type="evidence" value="ECO:0007669"/>
    <property type="project" value="TreeGrafter"/>
</dbReference>
<dbReference type="PANTHER" id="PTHR15863:SF2">
    <property type="entry name" value="MRN COMPLEX-INTERACTING PROTEIN"/>
    <property type="match status" value="1"/>
</dbReference>
<dbReference type="AlphaFoldDB" id="A0A154PCG3"/>
<feature type="compositionally biased region" description="Basic and acidic residues" evidence="1">
    <location>
        <begin position="156"/>
        <end position="166"/>
    </location>
</feature>
<feature type="compositionally biased region" description="Polar residues" evidence="1">
    <location>
        <begin position="130"/>
        <end position="155"/>
    </location>
</feature>